<evidence type="ECO:0000313" key="8">
    <source>
        <dbReference type="EMBL" id="KAK9767513.1"/>
    </source>
</evidence>
<dbReference type="Pfam" id="PF25416">
    <property type="entry name" value="GRHL1_C"/>
    <property type="match status" value="1"/>
</dbReference>
<evidence type="ECO:0000256" key="2">
    <source>
        <dbReference type="ARBA" id="ARBA00023015"/>
    </source>
</evidence>
<evidence type="ECO:0000256" key="1">
    <source>
        <dbReference type="ARBA" id="ARBA00004123"/>
    </source>
</evidence>
<evidence type="ECO:0000256" key="3">
    <source>
        <dbReference type="ARBA" id="ARBA00023125"/>
    </source>
</evidence>
<feature type="compositionally biased region" description="Polar residues" evidence="6">
    <location>
        <begin position="125"/>
        <end position="143"/>
    </location>
</feature>
<dbReference type="PANTHER" id="PTHR11037">
    <property type="entry name" value="TRANSCRIPTION FACTOR CP2"/>
    <property type="match status" value="1"/>
</dbReference>
<comment type="subcellular location">
    <subcellularLocation>
        <location evidence="1">Nucleus</location>
    </subcellularLocation>
</comment>
<gene>
    <name evidence="8" type="ORF">K7432_002655</name>
</gene>
<keyword evidence="3" id="KW-0238">DNA-binding</keyword>
<dbReference type="EMBL" id="JASJQH010000073">
    <property type="protein sequence ID" value="KAK9767513.1"/>
    <property type="molecule type" value="Genomic_DNA"/>
</dbReference>
<dbReference type="InterPro" id="IPR007604">
    <property type="entry name" value="CP2"/>
</dbReference>
<sequence>MVNIERHYISQPSNEYSKQESKGFAHFPYMNSNAQYGFQQHFQGVDSRQNLAHQYKGESIFPDASQQHSLLGHSQMLHHHSLPSVTNAQLSSYGTHMQHLNAGHGNQVQQQEMHMHQHLSHHPQYNQSSPVENISNQEPQFGMSSASPQSNVQVNSNSNLRFCISLEAQTAAAQRVDETPLTYLNKGHYYAISLSDCERTDADLTSTLRVTFHDEAHRKLAGTYWQFWSTQQNSPKTARALDIDKAASTGVKNVECSSFDRLSFQWNGRKSAKIYVRFNCLSTDFSRIKGVKGIPLRIIMETKNYENNMPSEKAYAKVKLFRDKGAERKNKDDQRHLEKIWEKMRGKQHDANPLLMMFAPVSQVTLFAESLINDPTDGDEVIIPSIGAEDEEPDSALLAKRKRFEVVGSEFSDSLGIDPSYTPQLRKRRAVLCIYVKFTGENVHRAVYLERLSVQDLIEKLADKMGLQPQSVYSVFRVTSKGLFVRVDDTVISQMNDEQDMEVEYERDETTEEGISLKLKF</sequence>
<feature type="region of interest" description="Disordered" evidence="6">
    <location>
        <begin position="118"/>
        <end position="152"/>
    </location>
</feature>
<protein>
    <recommendedName>
        <fullName evidence="7">Grh/CP2 DB domain-containing protein</fullName>
    </recommendedName>
</protein>
<evidence type="ECO:0000313" key="9">
    <source>
        <dbReference type="Proteomes" id="UP001479436"/>
    </source>
</evidence>
<accession>A0ABR2X193</accession>
<dbReference type="InterPro" id="IPR040167">
    <property type="entry name" value="TF_CP2-like"/>
</dbReference>
<dbReference type="Proteomes" id="UP001479436">
    <property type="component" value="Unassembled WGS sequence"/>
</dbReference>
<keyword evidence="2" id="KW-0805">Transcription regulation</keyword>
<comment type="caution">
    <text evidence="8">The sequence shown here is derived from an EMBL/GenBank/DDBJ whole genome shotgun (WGS) entry which is preliminary data.</text>
</comment>
<evidence type="ECO:0000256" key="6">
    <source>
        <dbReference type="SAM" id="MobiDB-lite"/>
    </source>
</evidence>
<organism evidence="8 9">
    <name type="scientific">Basidiobolus ranarum</name>
    <dbReference type="NCBI Taxonomy" id="34480"/>
    <lineage>
        <taxon>Eukaryota</taxon>
        <taxon>Fungi</taxon>
        <taxon>Fungi incertae sedis</taxon>
        <taxon>Zoopagomycota</taxon>
        <taxon>Entomophthoromycotina</taxon>
        <taxon>Basidiobolomycetes</taxon>
        <taxon>Basidiobolales</taxon>
        <taxon>Basidiobolaceae</taxon>
        <taxon>Basidiobolus</taxon>
    </lineage>
</organism>
<proteinExistence type="predicted"/>
<keyword evidence="9" id="KW-1185">Reference proteome</keyword>
<evidence type="ECO:0000256" key="4">
    <source>
        <dbReference type="ARBA" id="ARBA00023163"/>
    </source>
</evidence>
<feature type="domain" description="Grh/CP2 DB" evidence="7">
    <location>
        <begin position="158"/>
        <end position="381"/>
    </location>
</feature>
<dbReference type="PROSITE" id="PS51968">
    <property type="entry name" value="GRH_CP2_DB"/>
    <property type="match status" value="1"/>
</dbReference>
<dbReference type="PANTHER" id="PTHR11037:SF20">
    <property type="entry name" value="PROTEIN GRAINYHEAD"/>
    <property type="match status" value="1"/>
</dbReference>
<dbReference type="InterPro" id="IPR057520">
    <property type="entry name" value="GRHL1/CP2_C"/>
</dbReference>
<evidence type="ECO:0000256" key="5">
    <source>
        <dbReference type="ARBA" id="ARBA00023242"/>
    </source>
</evidence>
<dbReference type="Pfam" id="PF04516">
    <property type="entry name" value="CP2"/>
    <property type="match status" value="1"/>
</dbReference>
<evidence type="ECO:0000259" key="7">
    <source>
        <dbReference type="PROSITE" id="PS51968"/>
    </source>
</evidence>
<keyword evidence="5" id="KW-0539">Nucleus</keyword>
<keyword evidence="4" id="KW-0804">Transcription</keyword>
<reference evidence="8 9" key="1">
    <citation type="submission" date="2023-04" db="EMBL/GenBank/DDBJ databases">
        <title>Genome of Basidiobolus ranarum AG-B5.</title>
        <authorList>
            <person name="Stajich J.E."/>
            <person name="Carter-House D."/>
            <person name="Gryganskyi A."/>
        </authorList>
    </citation>
    <scope>NUCLEOTIDE SEQUENCE [LARGE SCALE GENOMIC DNA]</scope>
    <source>
        <strain evidence="8 9">AG-B5</strain>
    </source>
</reference>
<name>A0ABR2X193_9FUNG</name>